<dbReference type="GO" id="GO:0004930">
    <property type="term" value="F:G protein-coupled receptor activity"/>
    <property type="evidence" value="ECO:0007669"/>
    <property type="project" value="InterPro"/>
</dbReference>
<dbReference type="PANTHER" id="PTHR12011:SF471">
    <property type="entry name" value="G-PROTEIN COUPLED RECEPTORS FAMILY 2 PROFILE 2 DOMAIN-CONTAINING PROTEIN"/>
    <property type="match status" value="1"/>
</dbReference>
<keyword evidence="7" id="KW-1185">Reference proteome</keyword>
<reference evidence="6" key="4">
    <citation type="submission" date="2025-08" db="UniProtKB">
        <authorList>
            <consortium name="Ensembl"/>
        </authorList>
    </citation>
    <scope>IDENTIFICATION</scope>
</reference>
<dbReference type="OMA" id="RASECDP"/>
<evidence type="ECO:0000256" key="1">
    <source>
        <dbReference type="ARBA" id="ARBA00004141"/>
    </source>
</evidence>
<protein>
    <recommendedName>
        <fullName evidence="8">G-protein coupled receptors family 2 profile 2 domain-containing protein</fullName>
    </recommendedName>
</protein>
<proteinExistence type="predicted"/>
<keyword evidence="4 5" id="KW-0472">Membrane</keyword>
<evidence type="ECO:0008006" key="8">
    <source>
        <dbReference type="Google" id="ProtNLM"/>
    </source>
</evidence>
<reference evidence="7" key="3">
    <citation type="journal article" date="2014" name="Nature">
        <title>Elephant shark genome provides unique insights into gnathostome evolution.</title>
        <authorList>
            <consortium name="International Elephant Shark Genome Sequencing Consortium"/>
            <person name="Venkatesh B."/>
            <person name="Lee A.P."/>
            <person name="Ravi V."/>
            <person name="Maurya A.K."/>
            <person name="Lian M.M."/>
            <person name="Swann J.B."/>
            <person name="Ohta Y."/>
            <person name="Flajnik M.F."/>
            <person name="Sutoh Y."/>
            <person name="Kasahara M."/>
            <person name="Hoon S."/>
            <person name="Gangu V."/>
            <person name="Roy S.W."/>
            <person name="Irimia M."/>
            <person name="Korzh V."/>
            <person name="Kondrychyn I."/>
            <person name="Lim Z.W."/>
            <person name="Tay B.H."/>
            <person name="Tohari S."/>
            <person name="Kong K.W."/>
            <person name="Ho S."/>
            <person name="Lorente-Galdos B."/>
            <person name="Quilez J."/>
            <person name="Marques-Bonet T."/>
            <person name="Raney B.J."/>
            <person name="Ingham P.W."/>
            <person name="Tay A."/>
            <person name="Hillier L.W."/>
            <person name="Minx P."/>
            <person name="Boehm T."/>
            <person name="Wilson R.K."/>
            <person name="Brenner S."/>
            <person name="Warren W.C."/>
        </authorList>
    </citation>
    <scope>NUCLEOTIDE SEQUENCE [LARGE SCALE GENOMIC DNA]</scope>
</reference>
<dbReference type="GO" id="GO:0007189">
    <property type="term" value="P:adenylate cyclase-activating G protein-coupled receptor signaling pathway"/>
    <property type="evidence" value="ECO:0007669"/>
    <property type="project" value="TreeGrafter"/>
</dbReference>
<feature type="transmembrane region" description="Helical" evidence="5">
    <location>
        <begin position="59"/>
        <end position="81"/>
    </location>
</feature>
<dbReference type="InterPro" id="IPR000832">
    <property type="entry name" value="GPCR_2_secretin-like"/>
</dbReference>
<reference evidence="7" key="2">
    <citation type="journal article" date="2007" name="PLoS Biol.">
        <title>Survey sequencing and comparative analysis of the elephant shark (Callorhinchus milii) genome.</title>
        <authorList>
            <person name="Venkatesh B."/>
            <person name="Kirkness E.F."/>
            <person name="Loh Y.H."/>
            <person name="Halpern A.L."/>
            <person name="Lee A.P."/>
            <person name="Johnson J."/>
            <person name="Dandona N."/>
            <person name="Viswanathan L.D."/>
            <person name="Tay A."/>
            <person name="Venter J.C."/>
            <person name="Strausberg R.L."/>
            <person name="Brenner S."/>
        </authorList>
    </citation>
    <scope>NUCLEOTIDE SEQUENCE [LARGE SCALE GENOMIC DNA]</scope>
</reference>
<evidence type="ECO:0000256" key="4">
    <source>
        <dbReference type="ARBA" id="ARBA00023136"/>
    </source>
</evidence>
<keyword evidence="3 5" id="KW-1133">Transmembrane helix</keyword>
<evidence type="ECO:0000313" key="7">
    <source>
        <dbReference type="Proteomes" id="UP000314986"/>
    </source>
</evidence>
<dbReference type="Gene3D" id="1.20.1070.10">
    <property type="entry name" value="Rhodopsin 7-helix transmembrane proteins"/>
    <property type="match status" value="1"/>
</dbReference>
<evidence type="ECO:0000256" key="3">
    <source>
        <dbReference type="ARBA" id="ARBA00022989"/>
    </source>
</evidence>
<reference evidence="6" key="5">
    <citation type="submission" date="2025-09" db="UniProtKB">
        <authorList>
            <consortium name="Ensembl"/>
        </authorList>
    </citation>
    <scope>IDENTIFICATION</scope>
</reference>
<evidence type="ECO:0000256" key="2">
    <source>
        <dbReference type="ARBA" id="ARBA00022692"/>
    </source>
</evidence>
<dbReference type="AlphaFoldDB" id="A0A4W3H3R7"/>
<keyword evidence="2 5" id="KW-0812">Transmembrane</keyword>
<reference evidence="7" key="1">
    <citation type="journal article" date="2006" name="Science">
        <title>Ancient noncoding elements conserved in the human genome.</title>
        <authorList>
            <person name="Venkatesh B."/>
            <person name="Kirkness E.F."/>
            <person name="Loh Y.H."/>
            <person name="Halpern A.L."/>
            <person name="Lee A.P."/>
            <person name="Johnson J."/>
            <person name="Dandona N."/>
            <person name="Viswanathan L.D."/>
            <person name="Tay A."/>
            <person name="Venter J.C."/>
            <person name="Strausberg R.L."/>
            <person name="Brenner S."/>
        </authorList>
    </citation>
    <scope>NUCLEOTIDE SEQUENCE [LARGE SCALE GENOMIC DNA]</scope>
</reference>
<dbReference type="InParanoid" id="A0A4W3H3R7"/>
<sequence length="134" mass="14600">LQVEEDKVNVALLETLNLSLSLSLALSPAFVGTAVAQLFLLGITWIFGIVHFIRASTTIAYLFIITNVFQGASIFIFHCLLNNFVCRSQRAKAQSTSVQVRASECDPQGEISTQGVGQNPSRPSTALPLPYFCH</sequence>
<feature type="transmembrane region" description="Helical" evidence="5">
    <location>
        <begin position="29"/>
        <end position="53"/>
    </location>
</feature>
<accession>A0A4W3H3R7</accession>
<dbReference type="PANTHER" id="PTHR12011">
    <property type="entry name" value="ADHESION G-PROTEIN COUPLED RECEPTOR"/>
    <property type="match status" value="1"/>
</dbReference>
<evidence type="ECO:0000313" key="6">
    <source>
        <dbReference type="Ensembl" id="ENSCMIP00000011438.1"/>
    </source>
</evidence>
<dbReference type="Ensembl" id="ENSCMIT00000011719.1">
    <property type="protein sequence ID" value="ENSCMIP00000011438.1"/>
    <property type="gene ID" value="ENSCMIG00000005940.1"/>
</dbReference>
<dbReference type="Pfam" id="PF00002">
    <property type="entry name" value="7tm_2"/>
    <property type="match status" value="1"/>
</dbReference>
<comment type="subcellular location">
    <subcellularLocation>
        <location evidence="1">Membrane</location>
        <topology evidence="1">Multi-pass membrane protein</topology>
    </subcellularLocation>
</comment>
<organism evidence="6 7">
    <name type="scientific">Callorhinchus milii</name>
    <name type="common">Ghost shark</name>
    <dbReference type="NCBI Taxonomy" id="7868"/>
    <lineage>
        <taxon>Eukaryota</taxon>
        <taxon>Metazoa</taxon>
        <taxon>Chordata</taxon>
        <taxon>Craniata</taxon>
        <taxon>Vertebrata</taxon>
        <taxon>Chondrichthyes</taxon>
        <taxon>Holocephali</taxon>
        <taxon>Chimaeriformes</taxon>
        <taxon>Callorhinchidae</taxon>
        <taxon>Callorhinchus</taxon>
    </lineage>
</organism>
<dbReference type="Proteomes" id="UP000314986">
    <property type="component" value="Unassembled WGS sequence"/>
</dbReference>
<dbReference type="GO" id="GO:0005886">
    <property type="term" value="C:plasma membrane"/>
    <property type="evidence" value="ECO:0007669"/>
    <property type="project" value="TreeGrafter"/>
</dbReference>
<name>A0A4W3H3R7_CALMI</name>
<evidence type="ECO:0000256" key="5">
    <source>
        <dbReference type="SAM" id="Phobius"/>
    </source>
</evidence>